<gene>
    <name evidence="2" type="ORF">P7122_14040</name>
</gene>
<dbReference type="SUPFAM" id="SSF54060">
    <property type="entry name" value="His-Me finger endonucleases"/>
    <property type="match status" value="1"/>
</dbReference>
<reference evidence="2 3" key="1">
    <citation type="submission" date="2023-03" db="EMBL/GenBank/DDBJ databases">
        <title>Strain YYF002 represents a novel species in the genus Winogradskyella isolated from seawater.</title>
        <authorList>
            <person name="Fu Z.-Y."/>
        </authorList>
    </citation>
    <scope>NUCLEOTIDE SEQUENCE [LARGE SCALE GENOMIC DNA]</scope>
    <source>
        <strain evidence="2 3">YYF002</strain>
    </source>
</reference>
<dbReference type="InterPro" id="IPR044925">
    <property type="entry name" value="His-Me_finger_sf"/>
</dbReference>
<keyword evidence="2" id="KW-0255">Endonuclease</keyword>
<comment type="caution">
    <text evidence="2">The sequence shown here is derived from an EMBL/GenBank/DDBJ whole genome shotgun (WGS) entry which is preliminary data.</text>
</comment>
<organism evidence="2 3">
    <name type="scientific">Winogradskyella marincola</name>
    <dbReference type="NCBI Taxonomy" id="3037795"/>
    <lineage>
        <taxon>Bacteria</taxon>
        <taxon>Pseudomonadati</taxon>
        <taxon>Bacteroidota</taxon>
        <taxon>Flavobacteriia</taxon>
        <taxon>Flavobacteriales</taxon>
        <taxon>Flavobacteriaceae</taxon>
        <taxon>Winogradskyella</taxon>
    </lineage>
</organism>
<evidence type="ECO:0000259" key="1">
    <source>
        <dbReference type="Pfam" id="PF13392"/>
    </source>
</evidence>
<dbReference type="RefSeq" id="WP_278006424.1">
    <property type="nucleotide sequence ID" value="NZ_JARSBN010000008.1"/>
</dbReference>
<proteinExistence type="predicted"/>
<dbReference type="EMBL" id="JARSBN010000008">
    <property type="protein sequence ID" value="MDG4717003.1"/>
    <property type="molecule type" value="Genomic_DNA"/>
</dbReference>
<keyword evidence="2" id="KW-0378">Hydrolase</keyword>
<dbReference type="InterPro" id="IPR003615">
    <property type="entry name" value="HNH_nuc"/>
</dbReference>
<protein>
    <submittedName>
        <fullName evidence="2">HNH endonuclease</fullName>
    </submittedName>
</protein>
<keyword evidence="2" id="KW-0540">Nuclease</keyword>
<dbReference type="GO" id="GO:0004519">
    <property type="term" value="F:endonuclease activity"/>
    <property type="evidence" value="ECO:0007669"/>
    <property type="project" value="UniProtKB-KW"/>
</dbReference>
<dbReference type="Gene3D" id="3.90.75.20">
    <property type="match status" value="1"/>
</dbReference>
<evidence type="ECO:0000313" key="2">
    <source>
        <dbReference type="EMBL" id="MDG4717003.1"/>
    </source>
</evidence>
<accession>A0ABT6G4U9</accession>
<dbReference type="Proteomes" id="UP001529085">
    <property type="component" value="Unassembled WGS sequence"/>
</dbReference>
<name>A0ABT6G4U9_9FLAO</name>
<sequence length="199" mass="23710">MFFNEIKNYRGEIWKTLESPKEDKISSQEKFFVSNYGRIIKVEEEKPRLIDPYLLNGYPHIKIKTTETKVYRGYSKYKYKGYYVHKLVAQYFLENTKEGIYVIHLDYDKLNNKANNLKWASKSEKEAHQWKNPHFIKAKKKQEPPSAKLTENNVRLIKKMLNDPNRRTRLKIIAKRFGISTTQLNRIKSGENWGHIPSL</sequence>
<keyword evidence="3" id="KW-1185">Reference proteome</keyword>
<dbReference type="Pfam" id="PF13392">
    <property type="entry name" value="HNH_3"/>
    <property type="match status" value="1"/>
</dbReference>
<feature type="domain" description="HNH nuclease" evidence="1">
    <location>
        <begin position="82"/>
        <end position="125"/>
    </location>
</feature>
<evidence type="ECO:0000313" key="3">
    <source>
        <dbReference type="Proteomes" id="UP001529085"/>
    </source>
</evidence>